<accession>A0A699SGC6</accession>
<comment type="caution">
    <text evidence="2">The sequence shown here is derived from an EMBL/GenBank/DDBJ whole genome shotgun (WGS) entry which is preliminary data.</text>
</comment>
<protein>
    <submittedName>
        <fullName evidence="2">Uncharacterized protein</fullName>
    </submittedName>
</protein>
<keyword evidence="1" id="KW-0472">Membrane</keyword>
<dbReference type="AlphaFoldDB" id="A0A699SGC6"/>
<proteinExistence type="predicted"/>
<keyword evidence="1" id="KW-1133">Transmembrane helix</keyword>
<feature type="transmembrane region" description="Helical" evidence="1">
    <location>
        <begin position="75"/>
        <end position="98"/>
    </location>
</feature>
<evidence type="ECO:0000256" key="1">
    <source>
        <dbReference type="SAM" id="Phobius"/>
    </source>
</evidence>
<dbReference type="EMBL" id="BKCJ011161337">
    <property type="protein sequence ID" value="GFC96622.1"/>
    <property type="molecule type" value="Genomic_DNA"/>
</dbReference>
<name>A0A699SGC6_TANCI</name>
<organism evidence="2">
    <name type="scientific">Tanacetum cinerariifolium</name>
    <name type="common">Dalmatian daisy</name>
    <name type="synonym">Chrysanthemum cinerariifolium</name>
    <dbReference type="NCBI Taxonomy" id="118510"/>
    <lineage>
        <taxon>Eukaryota</taxon>
        <taxon>Viridiplantae</taxon>
        <taxon>Streptophyta</taxon>
        <taxon>Embryophyta</taxon>
        <taxon>Tracheophyta</taxon>
        <taxon>Spermatophyta</taxon>
        <taxon>Magnoliopsida</taxon>
        <taxon>eudicotyledons</taxon>
        <taxon>Gunneridae</taxon>
        <taxon>Pentapetalae</taxon>
        <taxon>asterids</taxon>
        <taxon>campanulids</taxon>
        <taxon>Asterales</taxon>
        <taxon>Asteraceae</taxon>
        <taxon>Asteroideae</taxon>
        <taxon>Anthemideae</taxon>
        <taxon>Anthemidinae</taxon>
        <taxon>Tanacetum</taxon>
    </lineage>
</organism>
<reference evidence="2" key="1">
    <citation type="journal article" date="2019" name="Sci. Rep.">
        <title>Draft genome of Tanacetum cinerariifolium, the natural source of mosquito coil.</title>
        <authorList>
            <person name="Yamashiro T."/>
            <person name="Shiraishi A."/>
            <person name="Satake H."/>
            <person name="Nakayama K."/>
        </authorList>
    </citation>
    <scope>NUCLEOTIDE SEQUENCE</scope>
</reference>
<sequence length="117" mass="12613">MDDEFGEPNAWDEHMSGLLLPTRGHNKILPVSEKGLYGLNKLFQNPFSIVNVGAMNNTLQNLQHRISWSVESNSFTCLGLLSGFVALAALGFVTFVALEDSVAPLSAALPCSASRCC</sequence>
<evidence type="ECO:0000313" key="2">
    <source>
        <dbReference type="EMBL" id="GFC96622.1"/>
    </source>
</evidence>
<keyword evidence="1" id="KW-0812">Transmembrane</keyword>
<gene>
    <name evidence="2" type="ORF">Tci_868592</name>
</gene>